<dbReference type="PANTHER" id="PTHR46535">
    <property type="entry name" value="NEDD4-BINDING PROTEIN 2"/>
    <property type="match status" value="1"/>
</dbReference>
<dbReference type="EMBL" id="JAHIBW010000023">
    <property type="protein sequence ID" value="KAG7298732.1"/>
    <property type="molecule type" value="Genomic_DNA"/>
</dbReference>
<dbReference type="Proteomes" id="UP000823941">
    <property type="component" value="Chromosome 23"/>
</dbReference>
<dbReference type="CDD" id="cd14279">
    <property type="entry name" value="CUE"/>
    <property type="match status" value="1"/>
</dbReference>
<feature type="region of interest" description="Disordered" evidence="1">
    <location>
        <begin position="597"/>
        <end position="638"/>
    </location>
</feature>
<dbReference type="Gene3D" id="3.30.1370.110">
    <property type="match status" value="1"/>
</dbReference>
<keyword evidence="4" id="KW-1185">Reference proteome</keyword>
<evidence type="ECO:0000313" key="3">
    <source>
        <dbReference type="EMBL" id="KAG7298732.1"/>
    </source>
</evidence>
<proteinExistence type="predicted"/>
<accession>A0ABQ7Q0J7</accession>
<dbReference type="PROSITE" id="PS50828">
    <property type="entry name" value="SMR"/>
    <property type="match status" value="1"/>
</dbReference>
<dbReference type="SUPFAM" id="SSF52540">
    <property type="entry name" value="P-loop containing nucleoside triphosphate hydrolases"/>
    <property type="match status" value="1"/>
</dbReference>
<evidence type="ECO:0000313" key="4">
    <source>
        <dbReference type="Proteomes" id="UP000823941"/>
    </source>
</evidence>
<dbReference type="InterPro" id="IPR002625">
    <property type="entry name" value="Smr_dom"/>
</dbReference>
<feature type="compositionally biased region" description="Basic and acidic residues" evidence="1">
    <location>
        <begin position="667"/>
        <end position="679"/>
    </location>
</feature>
<organism evidence="3 4">
    <name type="scientific">Plutella xylostella</name>
    <name type="common">Diamondback moth</name>
    <name type="synonym">Plutella maculipennis</name>
    <dbReference type="NCBI Taxonomy" id="51655"/>
    <lineage>
        <taxon>Eukaryota</taxon>
        <taxon>Metazoa</taxon>
        <taxon>Ecdysozoa</taxon>
        <taxon>Arthropoda</taxon>
        <taxon>Hexapoda</taxon>
        <taxon>Insecta</taxon>
        <taxon>Pterygota</taxon>
        <taxon>Neoptera</taxon>
        <taxon>Endopterygota</taxon>
        <taxon>Lepidoptera</taxon>
        <taxon>Glossata</taxon>
        <taxon>Ditrysia</taxon>
        <taxon>Yponomeutoidea</taxon>
        <taxon>Plutellidae</taxon>
        <taxon>Plutella</taxon>
    </lineage>
</organism>
<feature type="region of interest" description="Disordered" evidence="1">
    <location>
        <begin position="47"/>
        <end position="69"/>
    </location>
</feature>
<dbReference type="InterPro" id="IPR036063">
    <property type="entry name" value="Smr_dom_sf"/>
</dbReference>
<comment type="caution">
    <text evidence="3">The sequence shown here is derived from an EMBL/GenBank/DDBJ whole genome shotgun (WGS) entry which is preliminary data.</text>
</comment>
<dbReference type="PANTHER" id="PTHR46535:SF1">
    <property type="entry name" value="NEDD4-BINDING PROTEIN 2"/>
    <property type="match status" value="1"/>
</dbReference>
<evidence type="ECO:0000259" key="2">
    <source>
        <dbReference type="PROSITE" id="PS50828"/>
    </source>
</evidence>
<name>A0ABQ7Q0J7_PLUXY</name>
<dbReference type="InterPro" id="IPR027417">
    <property type="entry name" value="P-loop_NTPase"/>
</dbReference>
<dbReference type="SUPFAM" id="SSF160443">
    <property type="entry name" value="SMR domain-like"/>
    <property type="match status" value="1"/>
</dbReference>
<dbReference type="Gene3D" id="3.40.50.300">
    <property type="entry name" value="P-loop containing nucleotide triphosphate hydrolases"/>
    <property type="match status" value="1"/>
</dbReference>
<feature type="compositionally biased region" description="Polar residues" evidence="1">
    <location>
        <begin position="47"/>
        <end position="56"/>
    </location>
</feature>
<feature type="region of interest" description="Disordered" evidence="1">
    <location>
        <begin position="293"/>
        <end position="320"/>
    </location>
</feature>
<dbReference type="InterPro" id="IPR052772">
    <property type="entry name" value="Endo/PolyKinase_Domain-Protein"/>
</dbReference>
<feature type="region of interest" description="Disordered" evidence="1">
    <location>
        <begin position="334"/>
        <end position="355"/>
    </location>
</feature>
<protein>
    <recommendedName>
        <fullName evidence="2">Smr domain-containing protein</fullName>
    </recommendedName>
</protein>
<feature type="compositionally biased region" description="Polar residues" evidence="1">
    <location>
        <begin position="599"/>
        <end position="624"/>
    </location>
</feature>
<reference evidence="3 4" key="1">
    <citation type="submission" date="2021-06" db="EMBL/GenBank/DDBJ databases">
        <title>A haploid diamondback moth (Plutella xylostella L.) genome assembly resolves 31 chromosomes and identifies a diamide resistance mutation.</title>
        <authorList>
            <person name="Ward C.M."/>
            <person name="Perry K.D."/>
            <person name="Baker G."/>
            <person name="Powis K."/>
            <person name="Heckel D.G."/>
            <person name="Baxter S.W."/>
        </authorList>
    </citation>
    <scope>NUCLEOTIDE SEQUENCE [LARGE SCALE GENOMIC DNA]</scope>
    <source>
        <strain evidence="3 4">LV</strain>
        <tissue evidence="3">Single pupa</tissue>
    </source>
</reference>
<dbReference type="SMART" id="SM00463">
    <property type="entry name" value="SMR"/>
    <property type="match status" value="1"/>
</dbReference>
<feature type="region of interest" description="Disordered" evidence="1">
    <location>
        <begin position="659"/>
        <end position="691"/>
    </location>
</feature>
<evidence type="ECO:0000256" key="1">
    <source>
        <dbReference type="SAM" id="MobiDB-lite"/>
    </source>
</evidence>
<feature type="compositionally biased region" description="Polar residues" evidence="1">
    <location>
        <begin position="408"/>
        <end position="419"/>
    </location>
</feature>
<feature type="region of interest" description="Disordered" evidence="1">
    <location>
        <begin position="375"/>
        <end position="424"/>
    </location>
</feature>
<feature type="domain" description="Smr" evidence="2">
    <location>
        <begin position="1014"/>
        <end position="1095"/>
    </location>
</feature>
<dbReference type="Pfam" id="PF13671">
    <property type="entry name" value="AAA_33"/>
    <property type="match status" value="1"/>
</dbReference>
<gene>
    <name evidence="3" type="ORF">JYU34_017145</name>
</gene>
<sequence>MMSIVNDEPPDTSNAETVGGKSDIMNLGQAVPPASNLPTTTPFQPTMSYSSASKSTGALPKKTVPVQKNNQRRIKKDFVPNDSEIKRIIDCHLKGYRILIIMRGPSGSGKSYLARQIIDEITRPNEGNYQKHIFSTDDFFYVRGNYEYNKSRLSEAHDWNHNRVRMAARQGLSPIIVDNTNIAIWETQPYVTYGVGEGYYIEVIEPKTPWAKSAYELCKRNSHNVPFVNIRRMLENFQYHNVTGQQLIQNFNLMYPEGKKPPMLRNIPPITHFETRNTQSPPKIPQETIDQNTSVKQNQIAGKPHPTTSFQNNQIPKSPIQTDHENAFMKSIENKIQPDNSKSENESENNPTKSERYIEIMKKLEELQKVEQEWEKCEDWEENQSKTVQSMNEPSAADIPNGPKTQRRNQVTSDQQLLPSVNDDDWRSITRFMPAWADSSEASKSKRTEKRTIESKSCGTCMEIGDADLNATCYRVITAKPKDINIFYIETNNSKIPNKIMLDKSSMTNEQSLTNNHRCKNEEKHFKSFRKMFKHITKSDLKEIFDKCMGDVNWAVDIVLEGVANNEIQTNEEAVGSESEEETGQCECVANYDIIPDTFSDNTETPSTAVENKTPVENKTQTPQKKVKKDKNASESSLELKKQLEQNIVISDAHYSQHSLKIRKQRRGENDNLEPRGLNKLDPNPVVPSTSTQIVPYNVSEAESNGDISDDESDTSVDACEETVNVNLGRDFVIQLDELYGRKDMTYPSNIVPFVNMPMSTLERINALWIESLTHQIEAQANYSEILLKEDADFARELAEKEAELAQQGKEPEVPDFKEIMDMELAMSLYQKDVDEWRNKEPTDIAAKMTRTKLINLFPEVPEKVLSELLMAHDHHFKTTVEVLMVSMGHSKKLEEDNGLNRFVMQREIARQERLLEEERKKELSEQEWPMLKASADVDMSTVDAYRQQAMQHLERRNGNHTKAQDYIRRGMTQVAAHYNSIAMYHKKQFEQANSLAASSLIQVNAANRSNTTLDLHYLFVAEAVEALDLFLDHHIQALRNESARQNTNTLFLITGRGKNSPAGPRIKPAVKRRLKERGYAISQLNPGLLSVEIRRENLLTHQIETA</sequence>
<feature type="region of interest" description="Disordered" evidence="1">
    <location>
        <begin position="1"/>
        <end position="20"/>
    </location>
</feature>